<dbReference type="PANTHER" id="PTHR43280">
    <property type="entry name" value="ARAC-FAMILY TRANSCRIPTIONAL REGULATOR"/>
    <property type="match status" value="1"/>
</dbReference>
<dbReference type="InterPro" id="IPR018060">
    <property type="entry name" value="HTH_AraC"/>
</dbReference>
<keyword evidence="4" id="KW-0804">Transcription</keyword>
<dbReference type="InterPro" id="IPR018062">
    <property type="entry name" value="HTH_AraC-typ_CS"/>
</dbReference>
<keyword evidence="2" id="KW-0805">Transcription regulation</keyword>
<dbReference type="PANTHER" id="PTHR43280:SF2">
    <property type="entry name" value="HTH-TYPE TRANSCRIPTIONAL REGULATOR EXSA"/>
    <property type="match status" value="1"/>
</dbReference>
<dbReference type="Pfam" id="PF00072">
    <property type="entry name" value="Response_reg"/>
    <property type="match status" value="1"/>
</dbReference>
<dbReference type="GO" id="GO:0003700">
    <property type="term" value="F:DNA-binding transcription factor activity"/>
    <property type="evidence" value="ECO:0007669"/>
    <property type="project" value="InterPro"/>
</dbReference>
<evidence type="ECO:0000256" key="6">
    <source>
        <dbReference type="PROSITE-ProRule" id="PRU00169"/>
    </source>
</evidence>
<keyword evidence="6" id="KW-0597">Phosphoprotein</keyword>
<proteinExistence type="predicted"/>
<evidence type="ECO:0000259" key="8">
    <source>
        <dbReference type="PROSITE" id="PS50110"/>
    </source>
</evidence>
<dbReference type="SMART" id="SM00448">
    <property type="entry name" value="REC"/>
    <property type="match status" value="1"/>
</dbReference>
<dbReference type="CDD" id="cd17536">
    <property type="entry name" value="REC_YesN-like"/>
    <property type="match status" value="1"/>
</dbReference>
<protein>
    <recommendedName>
        <fullName evidence="1">Stage 0 sporulation protein A homolog</fullName>
    </recommendedName>
</protein>
<comment type="function">
    <text evidence="5">May play the central regulatory role in sporulation. It may be an element of the effector pathway responsible for the activation of sporulation genes in response to nutritional stress. Spo0A may act in concert with spo0H (a sigma factor) to control the expression of some genes that are critical to the sporulation process.</text>
</comment>
<evidence type="ECO:0000313" key="10">
    <source>
        <dbReference type="Proteomes" id="UP001154420"/>
    </source>
</evidence>
<accession>A0A9X5BEN8</accession>
<dbReference type="GO" id="GO:0000160">
    <property type="term" value="P:phosphorelay signal transduction system"/>
    <property type="evidence" value="ECO:0007669"/>
    <property type="project" value="InterPro"/>
</dbReference>
<feature type="domain" description="Response regulatory" evidence="8">
    <location>
        <begin position="2"/>
        <end position="119"/>
    </location>
</feature>
<dbReference type="Gene3D" id="3.40.50.2300">
    <property type="match status" value="1"/>
</dbReference>
<dbReference type="Gene3D" id="1.10.10.60">
    <property type="entry name" value="Homeodomain-like"/>
    <property type="match status" value="2"/>
</dbReference>
<keyword evidence="3" id="KW-0238">DNA-binding</keyword>
<dbReference type="InterPro" id="IPR009057">
    <property type="entry name" value="Homeodomain-like_sf"/>
</dbReference>
<evidence type="ECO:0000259" key="7">
    <source>
        <dbReference type="PROSITE" id="PS01124"/>
    </source>
</evidence>
<dbReference type="SUPFAM" id="SSF46689">
    <property type="entry name" value="Homeodomain-like"/>
    <property type="match status" value="2"/>
</dbReference>
<evidence type="ECO:0000256" key="4">
    <source>
        <dbReference type="ARBA" id="ARBA00023163"/>
    </source>
</evidence>
<reference evidence="9" key="1">
    <citation type="submission" date="2018-09" db="EMBL/GenBank/DDBJ databases">
        <title>Murine metabolic-syndrome-specific gut microbial biobank.</title>
        <authorList>
            <person name="Liu C."/>
        </authorList>
    </citation>
    <scope>NUCLEOTIDE SEQUENCE</scope>
    <source>
        <strain evidence="9">D42-62</strain>
    </source>
</reference>
<dbReference type="InterPro" id="IPR001789">
    <property type="entry name" value="Sig_transdc_resp-reg_receiver"/>
</dbReference>
<feature type="modified residue" description="4-aspartylphosphate" evidence="6">
    <location>
        <position position="54"/>
    </location>
</feature>
<organism evidence="9 10">
    <name type="scientific">Parablautia muri</name>
    <dbReference type="NCBI Taxonomy" id="2320879"/>
    <lineage>
        <taxon>Bacteria</taxon>
        <taxon>Bacillati</taxon>
        <taxon>Bacillota</taxon>
        <taxon>Clostridia</taxon>
        <taxon>Lachnospirales</taxon>
        <taxon>Lachnospiraceae</taxon>
        <taxon>Parablautia</taxon>
    </lineage>
</organism>
<keyword evidence="10" id="KW-1185">Reference proteome</keyword>
<evidence type="ECO:0000256" key="3">
    <source>
        <dbReference type="ARBA" id="ARBA00023125"/>
    </source>
</evidence>
<name>A0A9X5BEN8_9FIRM</name>
<dbReference type="SUPFAM" id="SSF52172">
    <property type="entry name" value="CheY-like"/>
    <property type="match status" value="1"/>
</dbReference>
<dbReference type="Proteomes" id="UP001154420">
    <property type="component" value="Unassembled WGS sequence"/>
</dbReference>
<dbReference type="PROSITE" id="PS01124">
    <property type="entry name" value="HTH_ARAC_FAMILY_2"/>
    <property type="match status" value="1"/>
</dbReference>
<dbReference type="SMART" id="SM00342">
    <property type="entry name" value="HTH_ARAC"/>
    <property type="match status" value="1"/>
</dbReference>
<dbReference type="GO" id="GO:0043565">
    <property type="term" value="F:sequence-specific DNA binding"/>
    <property type="evidence" value="ECO:0007669"/>
    <property type="project" value="InterPro"/>
</dbReference>
<evidence type="ECO:0000256" key="5">
    <source>
        <dbReference type="ARBA" id="ARBA00024867"/>
    </source>
</evidence>
<dbReference type="Pfam" id="PF12833">
    <property type="entry name" value="HTH_18"/>
    <property type="match status" value="1"/>
</dbReference>
<evidence type="ECO:0000313" key="9">
    <source>
        <dbReference type="EMBL" id="NBJ92659.1"/>
    </source>
</evidence>
<dbReference type="OrthoDB" id="1974963at2"/>
<feature type="domain" description="HTH araC/xylS-type" evidence="7">
    <location>
        <begin position="319"/>
        <end position="417"/>
    </location>
</feature>
<sequence>MNVLLVDDQKAVVESLKKGIYWERLKVSQVLTACSAKEAKLILRNFPVDILVTDIEMPEEDGLPLGRWAKIEFPLLECIFLTSHAEFEYAKEAIRMGGFDYILQPARYEDVEHSIAKAIARVEEHLKMENVMRNQKMVMKQRNALLEMAFLKLIQEKYEEADQMVVSARQMLEAEYRDAFFLPLLIQLERWNRITNVWEKKLVEMALCNVIEEIFAPQNGQAGISALIENRYWIVLIMEQVEQLEELIREKLELFFHFVNTNLDFKISIYPGEMQEKFHLTYLRLCKAAQQNREHKAFICWETSVEDADMGEKREDPIERAIAYVKRNLSKNISRTEVAREVYLNEEYFSRLFRQRTGATFKDYVLMEKMEEAKKLLRQSKFSVGIIASKVGYDNFSHFSKMFKKITDQTPQEYRKEHQK</sequence>
<comment type="caution">
    <text evidence="9">The sequence shown here is derived from an EMBL/GenBank/DDBJ whole genome shotgun (WGS) entry which is preliminary data.</text>
</comment>
<gene>
    <name evidence="9" type="ORF">D5281_08635</name>
</gene>
<evidence type="ECO:0000256" key="1">
    <source>
        <dbReference type="ARBA" id="ARBA00018672"/>
    </source>
</evidence>
<dbReference type="AlphaFoldDB" id="A0A9X5BEN8"/>
<dbReference type="InterPro" id="IPR020449">
    <property type="entry name" value="Tscrpt_reg_AraC-type_HTH"/>
</dbReference>
<dbReference type="PRINTS" id="PR00032">
    <property type="entry name" value="HTHARAC"/>
</dbReference>
<dbReference type="PROSITE" id="PS50110">
    <property type="entry name" value="RESPONSE_REGULATORY"/>
    <property type="match status" value="1"/>
</dbReference>
<dbReference type="EMBL" id="QZDT01000010">
    <property type="protein sequence ID" value="NBJ92659.1"/>
    <property type="molecule type" value="Genomic_DNA"/>
</dbReference>
<evidence type="ECO:0000256" key="2">
    <source>
        <dbReference type="ARBA" id="ARBA00023015"/>
    </source>
</evidence>
<dbReference type="RefSeq" id="WP_160559746.1">
    <property type="nucleotide sequence ID" value="NZ_QZDT01000010.1"/>
</dbReference>
<dbReference type="PROSITE" id="PS00041">
    <property type="entry name" value="HTH_ARAC_FAMILY_1"/>
    <property type="match status" value="1"/>
</dbReference>
<dbReference type="InterPro" id="IPR011006">
    <property type="entry name" value="CheY-like_superfamily"/>
</dbReference>